<protein>
    <submittedName>
        <fullName evidence="2">Copine I</fullName>
    </submittedName>
</protein>
<dbReference type="PANTHER" id="PTHR45751">
    <property type="entry name" value="COPINE FAMILY PROTEIN 1"/>
    <property type="match status" value="1"/>
</dbReference>
<name>A0A146K4L1_9EUKA</name>
<sequence length="274" mass="31246">GGQSQQQDDVRINQPVTNRVQEWLPDKYKNFDELELAMRKAGIESMQMVIAFDFSKSNTWTGEKTYQGRSMHDITFVNPYLRVLNILEPIIPKFDDDGIFPAFRFGDLTTRDKLCLPLLAPLNNDPHFKGFEQLRQAYMQATQTVKLSGPTTFAPIIRKAIEIERAYGGKQLIFLAILTDGDVSNLELDRQAIIEASHYPISICAVGLGDGPFDKMIEFDDMGGARKFDNFQFVDFSMFEQQAQRMEAPDLALATAMFNELPEHVRDMKRLGYL</sequence>
<dbReference type="InterPro" id="IPR052079">
    <property type="entry name" value="E3_ligase/Copine_domain"/>
</dbReference>
<dbReference type="GO" id="GO:0016567">
    <property type="term" value="P:protein ubiquitination"/>
    <property type="evidence" value="ECO:0007669"/>
    <property type="project" value="TreeGrafter"/>
</dbReference>
<gene>
    <name evidence="2" type="ORF">TPC1_16412</name>
</gene>
<dbReference type="EMBL" id="GDID01004763">
    <property type="protein sequence ID" value="JAP91843.1"/>
    <property type="molecule type" value="Transcribed_RNA"/>
</dbReference>
<dbReference type="SMART" id="SM00327">
    <property type="entry name" value="VWA"/>
    <property type="match status" value="1"/>
</dbReference>
<proteinExistence type="predicted"/>
<dbReference type="SUPFAM" id="SSF53300">
    <property type="entry name" value="vWA-like"/>
    <property type="match status" value="1"/>
</dbReference>
<feature type="domain" description="VWFA" evidence="1">
    <location>
        <begin position="45"/>
        <end position="246"/>
    </location>
</feature>
<dbReference type="InterPro" id="IPR002035">
    <property type="entry name" value="VWF_A"/>
</dbReference>
<dbReference type="InterPro" id="IPR010734">
    <property type="entry name" value="Copine_C"/>
</dbReference>
<evidence type="ECO:0000259" key="1">
    <source>
        <dbReference type="SMART" id="SM00327"/>
    </source>
</evidence>
<dbReference type="AlphaFoldDB" id="A0A146K4L1"/>
<dbReference type="GO" id="GO:0004842">
    <property type="term" value="F:ubiquitin-protein transferase activity"/>
    <property type="evidence" value="ECO:0007669"/>
    <property type="project" value="TreeGrafter"/>
</dbReference>
<reference evidence="2" key="1">
    <citation type="submission" date="2015-07" db="EMBL/GenBank/DDBJ databases">
        <title>Adaptation to a free-living lifestyle via gene acquisitions in the diplomonad Trepomonas sp. PC1.</title>
        <authorList>
            <person name="Xu F."/>
            <person name="Jerlstrom-Hultqvist J."/>
            <person name="Kolisko M."/>
            <person name="Simpson A.G.B."/>
            <person name="Roger A.J."/>
            <person name="Svard S.G."/>
            <person name="Andersson J.O."/>
        </authorList>
    </citation>
    <scope>NUCLEOTIDE SEQUENCE</scope>
    <source>
        <strain evidence="2">PC1</strain>
    </source>
</reference>
<dbReference type="Pfam" id="PF07002">
    <property type="entry name" value="Copine"/>
    <property type="match status" value="1"/>
</dbReference>
<feature type="non-terminal residue" evidence="2">
    <location>
        <position position="1"/>
    </location>
</feature>
<dbReference type="PANTHER" id="PTHR45751:SF11">
    <property type="entry name" value="COPINE FAMILY PROTEIN 2"/>
    <property type="match status" value="1"/>
</dbReference>
<dbReference type="GO" id="GO:0005634">
    <property type="term" value="C:nucleus"/>
    <property type="evidence" value="ECO:0007669"/>
    <property type="project" value="TreeGrafter"/>
</dbReference>
<dbReference type="InterPro" id="IPR036465">
    <property type="entry name" value="vWFA_dom_sf"/>
</dbReference>
<organism evidence="2">
    <name type="scientific">Trepomonas sp. PC1</name>
    <dbReference type="NCBI Taxonomy" id="1076344"/>
    <lineage>
        <taxon>Eukaryota</taxon>
        <taxon>Metamonada</taxon>
        <taxon>Diplomonadida</taxon>
        <taxon>Hexamitidae</taxon>
        <taxon>Hexamitinae</taxon>
        <taxon>Trepomonas</taxon>
    </lineage>
</organism>
<evidence type="ECO:0000313" key="2">
    <source>
        <dbReference type="EMBL" id="JAP91843.1"/>
    </source>
</evidence>
<accession>A0A146K4L1</accession>